<gene>
    <name evidence="2" type="ORF">HS088_TW17G00924</name>
</gene>
<dbReference type="PANTHER" id="PTHR33127:SF69">
    <property type="entry name" value="OS09G0340800 PROTEIN"/>
    <property type="match status" value="1"/>
</dbReference>
<comment type="caution">
    <text evidence="2">The sequence shown here is derived from an EMBL/GenBank/DDBJ whole genome shotgun (WGS) entry which is preliminary data.</text>
</comment>
<sequence length="359" mass="40420">MLQSHGQIFQISLIRKNPTLMQQIGFGGVTKSSRPPSKHCNPKSTLPWLELSPAEAKNEELEIFNISFTEMRKGYWRKWRSPLDYWYYWKDYVGGSNGSMICKGVSDSLCYVWKPIHGTVWFLPNWVANVPFRHATSYGESNREVLMVITGISHPSFMFAGLGKMGNEWFKLDCTIVEPHRHQSSSSESDQKHYMEFTNAIGLKGKFYALSLQETLAVVEVLDSEPLITALGAGRAIPSVGSKHFRGCLLESNGEILLVFLISRQSIDDTDVVEIYGLDLEKLSWVRVKSLGERTLIVGSNCCSSILASKVGCRRNFVYFGLHTGGGWWVFDMDGENISSGLADSKSTMPWMESETEEL</sequence>
<dbReference type="InterPro" id="IPR005174">
    <property type="entry name" value="KIB1-4_b-propeller"/>
</dbReference>
<dbReference type="Pfam" id="PF03478">
    <property type="entry name" value="Beta-prop_KIB1-4"/>
    <property type="match status" value="1"/>
</dbReference>
<organism evidence="2 3">
    <name type="scientific">Tripterygium wilfordii</name>
    <name type="common">Thunder God vine</name>
    <dbReference type="NCBI Taxonomy" id="458696"/>
    <lineage>
        <taxon>Eukaryota</taxon>
        <taxon>Viridiplantae</taxon>
        <taxon>Streptophyta</taxon>
        <taxon>Embryophyta</taxon>
        <taxon>Tracheophyta</taxon>
        <taxon>Spermatophyta</taxon>
        <taxon>Magnoliopsida</taxon>
        <taxon>eudicotyledons</taxon>
        <taxon>Gunneridae</taxon>
        <taxon>Pentapetalae</taxon>
        <taxon>rosids</taxon>
        <taxon>fabids</taxon>
        <taxon>Celastrales</taxon>
        <taxon>Celastraceae</taxon>
        <taxon>Tripterygium</taxon>
    </lineage>
</organism>
<keyword evidence="3" id="KW-1185">Reference proteome</keyword>
<dbReference type="PANTHER" id="PTHR33127">
    <property type="entry name" value="TRANSMEMBRANE PROTEIN"/>
    <property type="match status" value="1"/>
</dbReference>
<evidence type="ECO:0000313" key="2">
    <source>
        <dbReference type="EMBL" id="KAF5733381.1"/>
    </source>
</evidence>
<dbReference type="AlphaFoldDB" id="A0A7J7CH71"/>
<accession>A0A7J7CH71</accession>
<name>A0A7J7CH71_TRIWF</name>
<evidence type="ECO:0000313" key="3">
    <source>
        <dbReference type="Proteomes" id="UP000593562"/>
    </source>
</evidence>
<feature type="domain" description="KIB1-4 beta-propeller" evidence="1">
    <location>
        <begin position="91"/>
        <end position="321"/>
    </location>
</feature>
<dbReference type="InParanoid" id="A0A7J7CH71"/>
<protein>
    <recommendedName>
        <fullName evidence="1">KIB1-4 beta-propeller domain-containing protein</fullName>
    </recommendedName>
</protein>
<proteinExistence type="predicted"/>
<dbReference type="Proteomes" id="UP000593562">
    <property type="component" value="Unassembled WGS sequence"/>
</dbReference>
<evidence type="ECO:0000259" key="1">
    <source>
        <dbReference type="Pfam" id="PF03478"/>
    </source>
</evidence>
<dbReference type="EMBL" id="JAAARO010000017">
    <property type="protein sequence ID" value="KAF5733381.1"/>
    <property type="molecule type" value="Genomic_DNA"/>
</dbReference>
<reference evidence="2 3" key="1">
    <citation type="journal article" date="2020" name="Nat. Commun.">
        <title>Genome of Tripterygium wilfordii and identification of cytochrome P450 involved in triptolide biosynthesis.</title>
        <authorList>
            <person name="Tu L."/>
            <person name="Su P."/>
            <person name="Zhang Z."/>
            <person name="Gao L."/>
            <person name="Wang J."/>
            <person name="Hu T."/>
            <person name="Zhou J."/>
            <person name="Zhang Y."/>
            <person name="Zhao Y."/>
            <person name="Liu Y."/>
            <person name="Song Y."/>
            <person name="Tong Y."/>
            <person name="Lu Y."/>
            <person name="Yang J."/>
            <person name="Xu C."/>
            <person name="Jia M."/>
            <person name="Peters R.J."/>
            <person name="Huang L."/>
            <person name="Gao W."/>
        </authorList>
    </citation>
    <scope>NUCLEOTIDE SEQUENCE [LARGE SCALE GENOMIC DNA]</scope>
    <source>
        <strain evidence="3">cv. XIE 37</strain>
        <tissue evidence="2">Leaf</tissue>
    </source>
</reference>